<evidence type="ECO:0000256" key="1">
    <source>
        <dbReference type="ARBA" id="ARBA00022460"/>
    </source>
</evidence>
<evidence type="ECO:0000313" key="7">
    <source>
        <dbReference type="Proteomes" id="UP000494106"/>
    </source>
</evidence>
<evidence type="ECO:0000256" key="3">
    <source>
        <dbReference type="PROSITE-ProRule" id="PRU00497"/>
    </source>
</evidence>
<dbReference type="AlphaFoldDB" id="A0A8S1A9L8"/>
<dbReference type="PROSITE" id="PS51155">
    <property type="entry name" value="CHIT_BIND_RR_2"/>
    <property type="match status" value="1"/>
</dbReference>
<feature type="chain" id="PRO_5035727885" evidence="5">
    <location>
        <begin position="18"/>
        <end position="326"/>
    </location>
</feature>
<feature type="signal peptide" evidence="5">
    <location>
        <begin position="1"/>
        <end position="17"/>
    </location>
</feature>
<comment type="caution">
    <text evidence="6">The sequence shown here is derived from an EMBL/GenBank/DDBJ whole genome shotgun (WGS) entry which is preliminary data.</text>
</comment>
<proteinExistence type="predicted"/>
<evidence type="ECO:0000313" key="6">
    <source>
        <dbReference type="EMBL" id="CAB3243178.1"/>
    </source>
</evidence>
<feature type="compositionally biased region" description="Basic and acidic residues" evidence="4">
    <location>
        <begin position="266"/>
        <end position="280"/>
    </location>
</feature>
<dbReference type="Proteomes" id="UP000494106">
    <property type="component" value="Unassembled WGS sequence"/>
</dbReference>
<protein>
    <submittedName>
        <fullName evidence="6">Uncharacterized protein</fullName>
    </submittedName>
</protein>
<keyword evidence="7" id="KW-1185">Reference proteome</keyword>
<reference evidence="6 7" key="1">
    <citation type="submission" date="2020-04" db="EMBL/GenBank/DDBJ databases">
        <authorList>
            <person name="Wallbank WR R."/>
            <person name="Pardo Diaz C."/>
            <person name="Kozak K."/>
            <person name="Martin S."/>
            <person name="Jiggins C."/>
            <person name="Moest M."/>
            <person name="Warren A I."/>
            <person name="Byers J.R.P. K."/>
            <person name="Montejo-Kovacevich G."/>
            <person name="Yen C E."/>
        </authorList>
    </citation>
    <scope>NUCLEOTIDE SEQUENCE [LARGE SCALE GENOMIC DNA]</scope>
</reference>
<feature type="region of interest" description="Disordered" evidence="4">
    <location>
        <begin position="266"/>
        <end position="287"/>
    </location>
</feature>
<dbReference type="PANTHER" id="PTHR12236:SF95">
    <property type="entry name" value="CUTICULAR PROTEIN 76BD, ISOFORM C-RELATED"/>
    <property type="match status" value="1"/>
</dbReference>
<keyword evidence="1 3" id="KW-0193">Cuticle</keyword>
<dbReference type="PANTHER" id="PTHR12236">
    <property type="entry name" value="STRUCTURAL CONTITUENT OF CUTICLE"/>
    <property type="match status" value="1"/>
</dbReference>
<dbReference type="GO" id="GO:0042302">
    <property type="term" value="F:structural constituent of cuticle"/>
    <property type="evidence" value="ECO:0007669"/>
    <property type="project" value="UniProtKB-UniRule"/>
</dbReference>
<dbReference type="OrthoDB" id="6510765at2759"/>
<sequence>MILKIIAGLLLIVATYCQDHHGHTFSLQTLVTHEVPKKVENNHYHKTEYKAVPVHKHVAQVATKSSGHAVSSQSLTHHASHGHVNEILHNDISKKVYFTPQEPAPVYESQEPVRVPVQLKIVQQTVPHAPTQHRVLQLVKQIPIKPHVIKVAPIIPVIHQAPIAPIIHQAAIAPVIQLTPIQHPAVQISHQAPILKHVVEVSHKNPIQHDVTKLTHVPVYHEPSHHTETYHKESHKESHDDHHQHHVDYYAYPKYEFAYEVKDPHTHDEKYQHESRDGDSVKGVYSLHEPDGSIRTVKYSSDKNTGFSAEVSHKGHTEHIIPHHHH</sequence>
<accession>A0A8S1A9L8</accession>
<dbReference type="InterPro" id="IPR051217">
    <property type="entry name" value="Insect_Cuticle_Struc_Prot"/>
</dbReference>
<organism evidence="6 7">
    <name type="scientific">Arctia plantaginis</name>
    <name type="common">Wood tiger moth</name>
    <name type="synonym">Phalaena plantaginis</name>
    <dbReference type="NCBI Taxonomy" id="874455"/>
    <lineage>
        <taxon>Eukaryota</taxon>
        <taxon>Metazoa</taxon>
        <taxon>Ecdysozoa</taxon>
        <taxon>Arthropoda</taxon>
        <taxon>Hexapoda</taxon>
        <taxon>Insecta</taxon>
        <taxon>Pterygota</taxon>
        <taxon>Neoptera</taxon>
        <taxon>Endopterygota</taxon>
        <taxon>Lepidoptera</taxon>
        <taxon>Glossata</taxon>
        <taxon>Ditrysia</taxon>
        <taxon>Noctuoidea</taxon>
        <taxon>Erebidae</taxon>
        <taxon>Arctiinae</taxon>
        <taxon>Arctia</taxon>
    </lineage>
</organism>
<keyword evidence="2 5" id="KW-0732">Signal</keyword>
<evidence type="ECO:0000256" key="4">
    <source>
        <dbReference type="SAM" id="MobiDB-lite"/>
    </source>
</evidence>
<dbReference type="EMBL" id="CADEBC010000519">
    <property type="protein sequence ID" value="CAB3243178.1"/>
    <property type="molecule type" value="Genomic_DNA"/>
</dbReference>
<evidence type="ECO:0000256" key="2">
    <source>
        <dbReference type="ARBA" id="ARBA00022729"/>
    </source>
</evidence>
<name>A0A8S1A9L8_ARCPL</name>
<gene>
    <name evidence="6" type="ORF">APLA_LOCUS9376</name>
</gene>
<dbReference type="PRINTS" id="PR00947">
    <property type="entry name" value="CUTICLE"/>
</dbReference>
<dbReference type="Pfam" id="PF00379">
    <property type="entry name" value="Chitin_bind_4"/>
    <property type="match status" value="1"/>
</dbReference>
<dbReference type="GO" id="GO:0031012">
    <property type="term" value="C:extracellular matrix"/>
    <property type="evidence" value="ECO:0007669"/>
    <property type="project" value="TreeGrafter"/>
</dbReference>
<dbReference type="GO" id="GO:0005615">
    <property type="term" value="C:extracellular space"/>
    <property type="evidence" value="ECO:0007669"/>
    <property type="project" value="TreeGrafter"/>
</dbReference>
<dbReference type="InterPro" id="IPR000618">
    <property type="entry name" value="Insect_cuticle"/>
</dbReference>
<evidence type="ECO:0000256" key="5">
    <source>
        <dbReference type="SAM" id="SignalP"/>
    </source>
</evidence>